<dbReference type="PANTHER" id="PTHR10701">
    <property type="entry name" value="SMALL NUCLEAR RIBONUCLEOPROTEIN-ASSOCIATED PROTEIN B AND N"/>
    <property type="match status" value="1"/>
</dbReference>
<dbReference type="Pfam" id="PF01423">
    <property type="entry name" value="LSM"/>
    <property type="match status" value="1"/>
</dbReference>
<protein>
    <recommendedName>
        <fullName evidence="1">Sm domain-containing protein</fullName>
    </recommendedName>
</protein>
<feature type="non-terminal residue" evidence="2">
    <location>
        <position position="97"/>
    </location>
</feature>
<reference evidence="2" key="1">
    <citation type="submission" date="2020-12" db="EMBL/GenBank/DDBJ databases">
        <title>Metabolic potential, ecology and presence of endohyphal bacteria is reflected in genomic diversity of Mucoromycotina.</title>
        <authorList>
            <person name="Muszewska A."/>
            <person name="Okrasinska A."/>
            <person name="Steczkiewicz K."/>
            <person name="Drgas O."/>
            <person name="Orlowska M."/>
            <person name="Perlinska-Lenart U."/>
            <person name="Aleksandrzak-Piekarczyk T."/>
            <person name="Szatraj K."/>
            <person name="Zielenkiewicz U."/>
            <person name="Pilsyk S."/>
            <person name="Malc E."/>
            <person name="Mieczkowski P."/>
            <person name="Kruszewska J.S."/>
            <person name="Biernat P."/>
            <person name="Pawlowska J."/>
        </authorList>
    </citation>
    <scope>NUCLEOTIDE SEQUENCE</scope>
    <source>
        <strain evidence="2">WA0000051536</strain>
    </source>
</reference>
<feature type="domain" description="Sm" evidence="1">
    <location>
        <begin position="23"/>
        <end position="87"/>
    </location>
</feature>
<dbReference type="SUPFAM" id="SSF50182">
    <property type="entry name" value="Sm-like ribonucleoproteins"/>
    <property type="match status" value="1"/>
</dbReference>
<dbReference type="CDD" id="cd06168">
    <property type="entry name" value="LSMD1"/>
    <property type="match status" value="1"/>
</dbReference>
<dbReference type="PANTHER" id="PTHR10701:SF5">
    <property type="entry name" value="N-ALPHA-ACETYLTRANSFERASE 38, NATC AUXILIARY SUBUNIT"/>
    <property type="match status" value="1"/>
</dbReference>
<organism evidence="2 3">
    <name type="scientific">Umbelopsis vinacea</name>
    <dbReference type="NCBI Taxonomy" id="44442"/>
    <lineage>
        <taxon>Eukaryota</taxon>
        <taxon>Fungi</taxon>
        <taxon>Fungi incertae sedis</taxon>
        <taxon>Mucoromycota</taxon>
        <taxon>Mucoromycotina</taxon>
        <taxon>Umbelopsidomycetes</taxon>
        <taxon>Umbelopsidales</taxon>
        <taxon>Umbelopsidaceae</taxon>
        <taxon>Umbelopsis</taxon>
    </lineage>
</organism>
<evidence type="ECO:0000259" key="1">
    <source>
        <dbReference type="SMART" id="SM00651"/>
    </source>
</evidence>
<keyword evidence="3" id="KW-1185">Reference proteome</keyword>
<dbReference type="EMBL" id="JAEPRA010000005">
    <property type="protein sequence ID" value="KAG2185641.1"/>
    <property type="molecule type" value="Genomic_DNA"/>
</dbReference>
<dbReference type="SMART" id="SM00651">
    <property type="entry name" value="Sm"/>
    <property type="match status" value="1"/>
</dbReference>
<dbReference type="InterPro" id="IPR001163">
    <property type="entry name" value="Sm_dom_euk/arc"/>
</dbReference>
<dbReference type="GO" id="GO:0031417">
    <property type="term" value="C:NatC complex"/>
    <property type="evidence" value="ECO:0007669"/>
    <property type="project" value="InterPro"/>
</dbReference>
<evidence type="ECO:0000313" key="2">
    <source>
        <dbReference type="EMBL" id="KAG2185641.1"/>
    </source>
</evidence>
<evidence type="ECO:0000313" key="3">
    <source>
        <dbReference type="Proteomes" id="UP000612746"/>
    </source>
</evidence>
<proteinExistence type="predicted"/>
<dbReference type="AlphaFoldDB" id="A0A8H7Q6J9"/>
<dbReference type="Proteomes" id="UP000612746">
    <property type="component" value="Unassembled WGS sequence"/>
</dbReference>
<comment type="caution">
    <text evidence="2">The sequence shown here is derived from an EMBL/GenBank/DDBJ whole genome shotgun (WGS) entry which is preliminary data.</text>
</comment>
<name>A0A8H7Q6J9_9FUNG</name>
<dbReference type="OrthoDB" id="368909at2759"/>
<sequence>TVLHLPSLHCGITSMPNDTSNVAQLRSYLNHKARIKVSDGRIFIGLFVCTDKDKNTILAHAEEYRGDEQRLVGLVMIPGKHLLKMDIEDLDASDQYM</sequence>
<dbReference type="InterPro" id="IPR034110">
    <property type="entry name" value="LSMD1_Sm"/>
</dbReference>
<dbReference type="InterPro" id="IPR050914">
    <property type="entry name" value="snRNP_SmB/NAA38-like"/>
</dbReference>
<gene>
    <name evidence="2" type="ORF">INT44_002434</name>
</gene>
<accession>A0A8H7Q6J9</accession>
<dbReference type="Gene3D" id="2.30.30.100">
    <property type="match status" value="1"/>
</dbReference>
<dbReference type="InterPro" id="IPR010920">
    <property type="entry name" value="LSM_dom_sf"/>
</dbReference>